<reference evidence="1" key="1">
    <citation type="submission" date="2021-06" db="EMBL/GenBank/DDBJ databases">
        <authorList>
            <person name="Kallberg Y."/>
            <person name="Tangrot J."/>
            <person name="Rosling A."/>
        </authorList>
    </citation>
    <scope>NUCLEOTIDE SEQUENCE</scope>
    <source>
        <strain evidence="1">AU212A</strain>
    </source>
</reference>
<keyword evidence="2" id="KW-1185">Reference proteome</keyword>
<accession>A0ACA9JV65</accession>
<dbReference type="EMBL" id="CAJVPM010000197">
    <property type="protein sequence ID" value="CAG8438034.1"/>
    <property type="molecule type" value="Genomic_DNA"/>
</dbReference>
<protein>
    <submittedName>
        <fullName evidence="1">5992_t:CDS:1</fullName>
    </submittedName>
</protein>
<proteinExistence type="predicted"/>
<sequence>MGKLKELDISNTDLDSGLECLPESVEKFSCSANERKEAKCQNICKLFTNEKGETPKKKLQTGLSTTKKTTKYSVKDSKNMAYVLNVKIPTPGSNDASLAMLLQFTDVEYLAEGGVNERQQLIKEDLSQRLESNSKLSFKRSERNEKIELLFKNFPSNREKFVEELESIKPGLSKKITTEEINDLYQPESELVQSKNLLKYNYKDYREDPERNYLMVMQYMLEGNMRNYLDKKNRELTLKDKISQLLHIAQGLKDIHQKNLVHRDFHSGNILKGTEKTSFYDRKTNCYTEKMPHDKELALEILKDADPAKRPTANELEKTLRKWQEEISFGNTEFTKQLQEVEKFNQTLPDELRFPKYEIKQVYTSRLLPTKEIAQLLKSSQEITDELKKVVREFIQAKEKSLKDEEDTKARNDARELEKKLEEELKKNNFETENMDEVIRYCEEVISSGQLEEEFQAKIEYPKAEKKIKLTGEDFKERQIVIEDYPELEKLYLRDIKSIDKVTLKNLPQLQEYLVIENCPQIKKLNVRKNLLTSLEFLVSLENLKNLEIDEIQELIGKVKLNPQKLAIDIRKLREQNKSLEDSSQLIASGGVFQQKYNELKSFLEKVLASLSQEAKQEFVDKLEKEKKEKGSLSAPGRTKELMLFVDELIKSAKEKKEELEIELAKSKTEVQELEKKFQEKEAKINYLESQVQELTDLGKQEKKKINVYLIHFGLDKKLAERLIKACFEFTEFKKQGIDASDYYEKCKEYKKSCERIEEDLQSKLPQETKGKIMNEVQRMLNGCERLVNLEMETEAKLSDKNKLIEEQKQTLGQVTRGKEKKEILVKAHEEAHQNQVQQFERERNNSVVAEIAKLQEKNEILQEQCDKMINQIVPESTTQFSAGNFTGGVRNSSDVTGTQIVDIFQLEKQPGLAELIKSFVKANKKFTRNKEDSGARKNAEKLYEELKNRNLSRIVEQIIEDCEKLVSLELLLEKKKGETQLLKEEDTEKGNTMPQSFESHLIEKEGIKGISRNIFFEIDISYKDIEENNLVIDGNEFSKLERVISRSGKIRLEKEIEISNCPELNYISVKNNLLIDLSFLKGLEKKLTYLDISDNDVRRSLEKLKKLSKLGKVDISNTNIGSGLECLPISVGEIESQEEDAEQANERPDFDELSEEIRQDEVQEQFIVQKMGSPDSDQSRSNMAFNFNVSVGNNSSSSTDISVGDNSTGTINKLPRKKYCLNCRTEVTSFPNNCQCMGSEYCSCCEGDDLMENCCCKKLAQKAKAGSSQTENKQKELPKEKTENEQVEVKFSYSQANNKEIVNKINELLAAKRDFLAVRQETIKELKECFNKLESRFSRHEMIGEIGNATSNIGGSITDIVTFGIPKAIGEAIKAGNNFSKIEISARGNKEFQISLADRESELSHLNSVYNSLINDGLEEVKLFNTEYKIFDILIKDSI</sequence>
<comment type="caution">
    <text evidence="1">The sequence shown here is derived from an EMBL/GenBank/DDBJ whole genome shotgun (WGS) entry which is preliminary data.</text>
</comment>
<gene>
    <name evidence="1" type="ORF">SCALOS_LOCUS415</name>
</gene>
<evidence type="ECO:0000313" key="1">
    <source>
        <dbReference type="EMBL" id="CAG8438034.1"/>
    </source>
</evidence>
<organism evidence="1 2">
    <name type="scientific">Scutellospora calospora</name>
    <dbReference type="NCBI Taxonomy" id="85575"/>
    <lineage>
        <taxon>Eukaryota</taxon>
        <taxon>Fungi</taxon>
        <taxon>Fungi incertae sedis</taxon>
        <taxon>Mucoromycota</taxon>
        <taxon>Glomeromycotina</taxon>
        <taxon>Glomeromycetes</taxon>
        <taxon>Diversisporales</taxon>
        <taxon>Gigasporaceae</taxon>
        <taxon>Scutellospora</taxon>
    </lineage>
</organism>
<dbReference type="Proteomes" id="UP000789860">
    <property type="component" value="Unassembled WGS sequence"/>
</dbReference>
<name>A0ACA9JV65_9GLOM</name>
<evidence type="ECO:0000313" key="2">
    <source>
        <dbReference type="Proteomes" id="UP000789860"/>
    </source>
</evidence>